<reference evidence="2 3" key="1">
    <citation type="submission" date="2018-06" db="EMBL/GenBank/DDBJ databases">
        <title>Fusarium incarnatum-equiseti species complex species 28.</title>
        <authorList>
            <person name="Gardiner D.M."/>
        </authorList>
    </citation>
    <scope>NUCLEOTIDE SEQUENCE [LARGE SCALE GENOMIC DNA]</scope>
    <source>
        <strain evidence="2 3">FIESC_28</strain>
    </source>
</reference>
<feature type="transmembrane region" description="Helical" evidence="1">
    <location>
        <begin position="44"/>
        <end position="63"/>
    </location>
</feature>
<keyword evidence="3" id="KW-1185">Reference proteome</keyword>
<keyword evidence="1" id="KW-0472">Membrane</keyword>
<evidence type="ECO:0000313" key="3">
    <source>
        <dbReference type="Proteomes" id="UP000253153"/>
    </source>
</evidence>
<dbReference type="RefSeq" id="XP_031011164.1">
    <property type="nucleotide sequence ID" value="XM_031164802.1"/>
</dbReference>
<dbReference type="EMBL" id="QKXC01000316">
    <property type="protein sequence ID" value="RBR07430.1"/>
    <property type="molecule type" value="Genomic_DNA"/>
</dbReference>
<dbReference type="GeneID" id="42000098"/>
<protein>
    <submittedName>
        <fullName evidence="2">Uncharacterized protein</fullName>
    </submittedName>
</protein>
<evidence type="ECO:0000256" key="1">
    <source>
        <dbReference type="SAM" id="Phobius"/>
    </source>
</evidence>
<proteinExistence type="predicted"/>
<keyword evidence="1" id="KW-0812">Transmembrane</keyword>
<dbReference type="Proteomes" id="UP000253153">
    <property type="component" value="Unassembled WGS sequence"/>
</dbReference>
<dbReference type="AlphaFoldDB" id="A0A366QU10"/>
<sequence>MNSTPSLPNITESLLRKNIMSIYYILVHEDQTPNHHTPAMSQNILPYFFGGLAFLLFVCYYNSAVLVNGEANRREAERFEFSEAKYEEKVIYLMKQMRWWDYYRGLWVMHFVVNTSIACQTRDLSYTFFVTNIVIGIVYNFVMSLLFASAEIQLPSVWAMLTGGHKSK</sequence>
<organism evidence="2 3">
    <name type="scientific">Fusarium coffeatum</name>
    <dbReference type="NCBI Taxonomy" id="231269"/>
    <lineage>
        <taxon>Eukaryota</taxon>
        <taxon>Fungi</taxon>
        <taxon>Dikarya</taxon>
        <taxon>Ascomycota</taxon>
        <taxon>Pezizomycotina</taxon>
        <taxon>Sordariomycetes</taxon>
        <taxon>Hypocreomycetidae</taxon>
        <taxon>Hypocreales</taxon>
        <taxon>Nectriaceae</taxon>
        <taxon>Fusarium</taxon>
        <taxon>Fusarium incarnatum-equiseti species complex</taxon>
    </lineage>
</organism>
<keyword evidence="1" id="KW-1133">Transmembrane helix</keyword>
<feature type="transmembrane region" description="Helical" evidence="1">
    <location>
        <begin position="126"/>
        <end position="148"/>
    </location>
</feature>
<evidence type="ECO:0000313" key="2">
    <source>
        <dbReference type="EMBL" id="RBR07430.1"/>
    </source>
</evidence>
<comment type="caution">
    <text evidence="2">The sequence shown here is derived from an EMBL/GenBank/DDBJ whole genome shotgun (WGS) entry which is preliminary data.</text>
</comment>
<accession>A0A366QU10</accession>
<dbReference type="OrthoDB" id="5022740at2759"/>
<gene>
    <name evidence="2" type="ORF">FIESC28_10671</name>
</gene>
<name>A0A366QU10_9HYPO</name>